<keyword evidence="1" id="KW-0472">Membrane</keyword>
<evidence type="ECO:0000313" key="2">
    <source>
        <dbReference type="EMBL" id="EHQ90148.1"/>
    </source>
</evidence>
<keyword evidence="1" id="KW-1133">Transmembrane helix</keyword>
<dbReference type="STRING" id="768710.DesyoDRAFT_3112"/>
<protein>
    <submittedName>
        <fullName evidence="2">Uncharacterized protein</fullName>
    </submittedName>
</protein>
<dbReference type="OrthoDB" id="1913083at2"/>
<evidence type="ECO:0000256" key="1">
    <source>
        <dbReference type="SAM" id="Phobius"/>
    </source>
</evidence>
<reference evidence="2 3" key="1">
    <citation type="submission" date="2011-11" db="EMBL/GenBank/DDBJ databases">
        <title>The Noncontiguous Finished genome of Desulfosporosinus youngiae DSM 17734.</title>
        <authorList>
            <consortium name="US DOE Joint Genome Institute (JGI-PGF)"/>
            <person name="Lucas S."/>
            <person name="Han J."/>
            <person name="Lapidus A."/>
            <person name="Cheng J.-F."/>
            <person name="Goodwin L."/>
            <person name="Pitluck S."/>
            <person name="Peters L."/>
            <person name="Ovchinnikova G."/>
            <person name="Lu M."/>
            <person name="Land M.L."/>
            <person name="Hauser L."/>
            <person name="Pester M."/>
            <person name="Spring S."/>
            <person name="Ollivier B."/>
            <person name="Rattei T."/>
            <person name="Klenk H.-P."/>
            <person name="Wagner M."/>
            <person name="Loy A."/>
            <person name="Woyke T.J."/>
        </authorList>
    </citation>
    <scope>NUCLEOTIDE SEQUENCE [LARGE SCALE GENOMIC DNA]</scope>
    <source>
        <strain evidence="2 3">DSM 17734</strain>
    </source>
</reference>
<dbReference type="EMBL" id="CM001441">
    <property type="protein sequence ID" value="EHQ90148.1"/>
    <property type="molecule type" value="Genomic_DNA"/>
</dbReference>
<accession>H5Y544</accession>
<gene>
    <name evidence="2" type="ORF">DesyoDRAFT_3112</name>
</gene>
<sequence>MVKKNFLLTTAILFVGTSFIIGSYLIGNSIQSVAMRDSDQVSIDNKVLSLSQTAKYLNMTEDEILGIIQTEKSILEKTGSFHGRMFPYFTVNSKQYFYLNEIDEWLKEVSSGRREYNTTAGWML</sequence>
<dbReference type="Proteomes" id="UP000005104">
    <property type="component" value="Chromosome"/>
</dbReference>
<feature type="transmembrane region" description="Helical" evidence="1">
    <location>
        <begin position="6"/>
        <end position="26"/>
    </location>
</feature>
<organism evidence="2 3">
    <name type="scientific">Desulfosporosinus youngiae DSM 17734</name>
    <dbReference type="NCBI Taxonomy" id="768710"/>
    <lineage>
        <taxon>Bacteria</taxon>
        <taxon>Bacillati</taxon>
        <taxon>Bacillota</taxon>
        <taxon>Clostridia</taxon>
        <taxon>Eubacteriales</taxon>
        <taxon>Desulfitobacteriaceae</taxon>
        <taxon>Desulfosporosinus</taxon>
    </lineage>
</organism>
<dbReference type="RefSeq" id="WP_007784414.1">
    <property type="nucleotide sequence ID" value="NZ_CM001441.1"/>
</dbReference>
<dbReference type="AlphaFoldDB" id="H5Y544"/>
<proteinExistence type="predicted"/>
<dbReference type="HOGENOM" id="CLU_164004_0_0_9"/>
<keyword evidence="3" id="KW-1185">Reference proteome</keyword>
<evidence type="ECO:0000313" key="3">
    <source>
        <dbReference type="Proteomes" id="UP000005104"/>
    </source>
</evidence>
<name>H5Y544_9FIRM</name>
<keyword evidence="1" id="KW-0812">Transmembrane</keyword>